<name>A0ABY7TAA1_9SPHI</name>
<reference evidence="1 2" key="1">
    <citation type="submission" date="2023-02" db="EMBL/GenBank/DDBJ databases">
        <title>Genome sequence of Mucilaginibacter jinjuensis strain KACC 16571.</title>
        <authorList>
            <person name="Kim S."/>
            <person name="Heo J."/>
            <person name="Kwon S.-W."/>
        </authorList>
    </citation>
    <scope>NUCLEOTIDE SEQUENCE [LARGE SCALE GENOMIC DNA]</scope>
    <source>
        <strain evidence="1 2">KACC 16571</strain>
    </source>
</reference>
<gene>
    <name evidence="1" type="ORF">PQO05_05315</name>
</gene>
<dbReference type="EMBL" id="CP117167">
    <property type="protein sequence ID" value="WCT13351.1"/>
    <property type="molecule type" value="Genomic_DNA"/>
</dbReference>
<keyword evidence="2" id="KW-1185">Reference proteome</keyword>
<organism evidence="1 2">
    <name type="scientific">Mucilaginibacter jinjuensis</name>
    <dbReference type="NCBI Taxonomy" id="1176721"/>
    <lineage>
        <taxon>Bacteria</taxon>
        <taxon>Pseudomonadati</taxon>
        <taxon>Bacteroidota</taxon>
        <taxon>Sphingobacteriia</taxon>
        <taxon>Sphingobacteriales</taxon>
        <taxon>Sphingobacteriaceae</taxon>
        <taxon>Mucilaginibacter</taxon>
    </lineage>
</organism>
<dbReference type="RefSeq" id="WP_273631636.1">
    <property type="nucleotide sequence ID" value="NZ_CP117167.1"/>
</dbReference>
<sequence length="107" mass="11905">MIGKYKAIYGQWPGLSIPQTRGFYLIYGSHRSFYNFAMLLTANICCKIFNMTSQRLFANEQVEGDLAVAFASVFFKFGSLPSADPIFTISIADYIILGGLFLTPLLA</sequence>
<dbReference type="Proteomes" id="UP001216139">
    <property type="component" value="Chromosome"/>
</dbReference>
<protein>
    <submittedName>
        <fullName evidence="1">Uncharacterized protein</fullName>
    </submittedName>
</protein>
<accession>A0ABY7TAA1</accession>
<proteinExistence type="predicted"/>
<evidence type="ECO:0000313" key="2">
    <source>
        <dbReference type="Proteomes" id="UP001216139"/>
    </source>
</evidence>
<evidence type="ECO:0000313" key="1">
    <source>
        <dbReference type="EMBL" id="WCT13351.1"/>
    </source>
</evidence>